<proteinExistence type="predicted"/>
<gene>
    <name evidence="2" type="ORF">AURANDRAFT_67311</name>
</gene>
<dbReference type="Proteomes" id="UP000002729">
    <property type="component" value="Unassembled WGS sequence"/>
</dbReference>
<keyword evidence="1" id="KW-0812">Transmembrane</keyword>
<evidence type="ECO:0000313" key="3">
    <source>
        <dbReference type="Proteomes" id="UP000002729"/>
    </source>
</evidence>
<dbReference type="InParanoid" id="F0YKQ6"/>
<protein>
    <submittedName>
        <fullName evidence="2">Uncharacterized protein</fullName>
    </submittedName>
</protein>
<organism evidence="3">
    <name type="scientific">Aureococcus anophagefferens</name>
    <name type="common">Harmful bloom alga</name>
    <dbReference type="NCBI Taxonomy" id="44056"/>
    <lineage>
        <taxon>Eukaryota</taxon>
        <taxon>Sar</taxon>
        <taxon>Stramenopiles</taxon>
        <taxon>Ochrophyta</taxon>
        <taxon>Pelagophyceae</taxon>
        <taxon>Pelagomonadales</taxon>
        <taxon>Pelagomonadaceae</taxon>
        <taxon>Aureococcus</taxon>
    </lineage>
</organism>
<dbReference type="RefSeq" id="XP_009041029.1">
    <property type="nucleotide sequence ID" value="XM_009042781.1"/>
</dbReference>
<dbReference type="AlphaFoldDB" id="F0YKQ6"/>
<feature type="transmembrane region" description="Helical" evidence="1">
    <location>
        <begin position="12"/>
        <end position="30"/>
    </location>
</feature>
<evidence type="ECO:0000256" key="1">
    <source>
        <dbReference type="SAM" id="Phobius"/>
    </source>
</evidence>
<dbReference type="EMBL" id="GL833153">
    <property type="protein sequence ID" value="EGB04319.1"/>
    <property type="molecule type" value="Genomic_DNA"/>
</dbReference>
<reference evidence="2 3" key="1">
    <citation type="journal article" date="2011" name="Proc. Natl. Acad. Sci. U.S.A.">
        <title>Niche of harmful alga Aureococcus anophagefferens revealed through ecogenomics.</title>
        <authorList>
            <person name="Gobler C.J."/>
            <person name="Berry D.L."/>
            <person name="Dyhrman S.T."/>
            <person name="Wilhelm S.W."/>
            <person name="Salamov A."/>
            <person name="Lobanov A.V."/>
            <person name="Zhang Y."/>
            <person name="Collier J.L."/>
            <person name="Wurch L.L."/>
            <person name="Kustka A.B."/>
            <person name="Dill B.D."/>
            <person name="Shah M."/>
            <person name="VerBerkmoes N.C."/>
            <person name="Kuo A."/>
            <person name="Terry A."/>
            <person name="Pangilinan J."/>
            <person name="Lindquist E.A."/>
            <person name="Lucas S."/>
            <person name="Paulsen I.T."/>
            <person name="Hattenrath-Lehmann T.K."/>
            <person name="Talmage S.C."/>
            <person name="Walker E.A."/>
            <person name="Koch F."/>
            <person name="Burson A.M."/>
            <person name="Marcoval M.A."/>
            <person name="Tang Y.Z."/>
            <person name="Lecleir G.R."/>
            <person name="Coyne K.J."/>
            <person name="Berg G.M."/>
            <person name="Bertrand E.M."/>
            <person name="Saito M.A."/>
            <person name="Gladyshev V.N."/>
            <person name="Grigoriev I.V."/>
        </authorList>
    </citation>
    <scope>NUCLEOTIDE SEQUENCE [LARGE SCALE GENOMIC DNA]</scope>
    <source>
        <strain evidence="3">CCMP 1984</strain>
    </source>
</reference>
<dbReference type="GeneID" id="20226177"/>
<sequence length="199" mass="22233">MQAYPSLRHFIRLYLFAPYLMGIVLGRIIGNPLAHNVVGAHATDICRQQHPDLIERCQDLQQNGYMNAIQPLAYYCAKVVADVPRIYFSAPGTSMGFTLRFVSALSNREILCGFTILVTFAYIIGYTVSFLFPYEKCSLICVCFGLCMGSTFGGVAMNGKKPRYALVITPVVITPRMPHIPKDFARIEENAVQQHGDMI</sequence>
<keyword evidence="1" id="KW-0472">Membrane</keyword>
<evidence type="ECO:0000313" key="2">
    <source>
        <dbReference type="EMBL" id="EGB04319.1"/>
    </source>
</evidence>
<dbReference type="KEGG" id="aaf:AURANDRAFT_67311"/>
<accession>F0YKQ6</accession>
<feature type="transmembrane region" description="Helical" evidence="1">
    <location>
        <begin position="110"/>
        <end position="132"/>
    </location>
</feature>
<keyword evidence="3" id="KW-1185">Reference proteome</keyword>
<name>F0YKQ6_AURAN</name>
<keyword evidence="1" id="KW-1133">Transmembrane helix</keyword>
<feature type="transmembrane region" description="Helical" evidence="1">
    <location>
        <begin position="138"/>
        <end position="157"/>
    </location>
</feature>